<gene>
    <name evidence="5" type="ORF">GRAN_3933</name>
</gene>
<dbReference type="PANTHER" id="PTHR46388">
    <property type="entry name" value="NHL REPEAT-CONTAINING PROTEIN 2"/>
    <property type="match status" value="1"/>
</dbReference>
<reference evidence="5 6" key="1">
    <citation type="submission" date="2018-11" db="EMBL/GenBank/DDBJ databases">
        <authorList>
            <person name="Mardanov A.V."/>
            <person name="Ravin N.V."/>
            <person name="Dedysh S.N."/>
        </authorList>
    </citation>
    <scope>NUCLEOTIDE SEQUENCE [LARGE SCALE GENOMIC DNA]</scope>
    <source>
        <strain evidence="5 6">AF10</strain>
    </source>
</reference>
<feature type="signal peptide" evidence="3">
    <location>
        <begin position="1"/>
        <end position="17"/>
    </location>
</feature>
<proteinExistence type="predicted"/>
<feature type="domain" description="IPT/TIG" evidence="4">
    <location>
        <begin position="685"/>
        <end position="763"/>
    </location>
</feature>
<keyword evidence="6" id="KW-1185">Reference proteome</keyword>
<evidence type="ECO:0000313" key="6">
    <source>
        <dbReference type="Proteomes" id="UP000289437"/>
    </source>
</evidence>
<evidence type="ECO:0000259" key="4">
    <source>
        <dbReference type="Pfam" id="PF01833"/>
    </source>
</evidence>
<dbReference type="Pfam" id="PF01833">
    <property type="entry name" value="TIG"/>
    <property type="match status" value="1"/>
</dbReference>
<evidence type="ECO:0000256" key="1">
    <source>
        <dbReference type="ARBA" id="ARBA00022737"/>
    </source>
</evidence>
<dbReference type="EMBL" id="RDSM01000003">
    <property type="protein sequence ID" value="RXH54829.1"/>
    <property type="molecule type" value="Genomic_DNA"/>
</dbReference>
<dbReference type="InterPro" id="IPR014756">
    <property type="entry name" value="Ig_E-set"/>
</dbReference>
<dbReference type="InterPro" id="IPR002909">
    <property type="entry name" value="IPT_dom"/>
</dbReference>
<protein>
    <recommendedName>
        <fullName evidence="4">IPT/TIG domain-containing protein</fullName>
    </recommendedName>
</protein>
<comment type="caution">
    <text evidence="5">The sequence shown here is derived from an EMBL/GenBank/DDBJ whole genome shotgun (WGS) entry which is preliminary data.</text>
</comment>
<dbReference type="Pfam" id="PF01436">
    <property type="entry name" value="NHL"/>
    <property type="match status" value="2"/>
</dbReference>
<dbReference type="AlphaFoldDB" id="A0A4Q0SZ64"/>
<reference evidence="6" key="2">
    <citation type="submission" date="2019-02" db="EMBL/GenBank/DDBJ databases">
        <title>Granulicella sibirica sp. nov., a psychrotolerant acidobacterium isolated from an organic soil layer in forested tundra, West Siberia.</title>
        <authorList>
            <person name="Oshkin I.Y."/>
            <person name="Kulichevskaya I.S."/>
            <person name="Rijpstra W.I.C."/>
            <person name="Sinninghe Damste J.S."/>
            <person name="Rakitin A.L."/>
            <person name="Ravin N.V."/>
            <person name="Dedysh S.N."/>
        </authorList>
    </citation>
    <scope>NUCLEOTIDE SEQUENCE [LARGE SCALE GENOMIC DNA]</scope>
    <source>
        <strain evidence="6">AF10</strain>
    </source>
</reference>
<organism evidence="5 6">
    <name type="scientific">Granulicella sibirica</name>
    <dbReference type="NCBI Taxonomy" id="2479048"/>
    <lineage>
        <taxon>Bacteria</taxon>
        <taxon>Pseudomonadati</taxon>
        <taxon>Acidobacteriota</taxon>
        <taxon>Terriglobia</taxon>
        <taxon>Terriglobales</taxon>
        <taxon>Acidobacteriaceae</taxon>
        <taxon>Granulicella</taxon>
    </lineage>
</organism>
<feature type="chain" id="PRO_5020872470" description="IPT/TIG domain-containing protein" evidence="3">
    <location>
        <begin position="18"/>
        <end position="990"/>
    </location>
</feature>
<sequence>MLLGVCLGCLLGGPARAQETPPVVEATTIATAGPAGVAYDSAGNLYVVLRDDHRVLKVDTAGLVTTVAGTGEQGFGGDGGAATSALLDSPAGIAVDGSGNLFVADSHNQRVREISGGTITTVAGTGVAGFGGDGGGATAAVLDLPVAVSVDGAGNVYIADSGNHRIRKVSGGVIATVAGDGEQTFSGDGGLATAAGLDSPGGVVADTVVAGRVYISDTHNQRVRMVGVDGMISTVAGNGVGGSADGTGTVAELTRPLGLGIGTTGTVYVADSGNNKIRAIGATVTTVAGDGEQGFAGDTGSVVAAVLDSPRAVAAGANGSFALADTHNQRTRVVAGGAINTVAGIAPASTEGIVLEGVVSSVYGNGSVTANFSNGGKSATGMATLLDGGTSVGTVAWAANQASFSLAGLNAGLHALAVSYAGDASNAATASGLYLVTTTQAEQRVAFTQPVTPIVYAPGLTVALSATSSVGLPVTYTVASGPATVTGSTLAITGGGTVVVTAQAGNTDYAMAKANRTIVVSQATPAVAWAAPADVVYGTALGAGQLNASSAVPGSFTYSPNAGAVPGGGAQTLSVTFTPNDAASYVSVTQTVRLTVRQAMPTVTFPAPPYAIVGTSLSAVAFNPSAVGVTGAALNGTFAYTFAAGALVAAGPQVISATFTPNDLVDYAVTTASVTLSGTALGLASLSPAMASLGDAAKTVVLTGAGFASDASVLVNNAAVKTTFGNNGSLMAVIPAAAFTTVQTLQISVYDPTQKQTSGLLPFAVKAPGVSYTVSAPTTSDPGTQPTVTLTLTNPYPVEVDGVFTLSFTPSGNGVDDPAIQFASGGRTMKFTVGAGQTVAPNVMLQTGTVSGVIAIGLTLNAGGADVTPAGTAPTSITVPSVVPSVTAVAVARSGRTLTVTANGFSNTREVTQAAFHFLPVAGQQIQTPDVTLDVTSLFAGWYGSADSDAYGSSFLYTQVFTLDEDASVVGTVDVTLTNGVGTSGSGSSQ</sequence>
<feature type="repeat" description="NHL" evidence="2">
    <location>
        <begin position="136"/>
        <end position="172"/>
    </location>
</feature>
<dbReference type="Gene3D" id="2.120.10.30">
    <property type="entry name" value="TolB, C-terminal domain"/>
    <property type="match status" value="3"/>
</dbReference>
<dbReference type="InterPro" id="IPR011042">
    <property type="entry name" value="6-blade_b-propeller_TolB-like"/>
</dbReference>
<dbReference type="SUPFAM" id="SSF101898">
    <property type="entry name" value="NHL repeat"/>
    <property type="match status" value="1"/>
</dbReference>
<keyword evidence="1" id="KW-0677">Repeat</keyword>
<evidence type="ECO:0000256" key="2">
    <source>
        <dbReference type="PROSITE-ProRule" id="PRU00504"/>
    </source>
</evidence>
<evidence type="ECO:0000256" key="3">
    <source>
        <dbReference type="SAM" id="SignalP"/>
    </source>
</evidence>
<evidence type="ECO:0000313" key="5">
    <source>
        <dbReference type="EMBL" id="RXH54829.1"/>
    </source>
</evidence>
<dbReference type="Proteomes" id="UP000289437">
    <property type="component" value="Unassembled WGS sequence"/>
</dbReference>
<dbReference type="PROSITE" id="PS51125">
    <property type="entry name" value="NHL"/>
    <property type="match status" value="1"/>
</dbReference>
<dbReference type="SUPFAM" id="SSF81296">
    <property type="entry name" value="E set domains"/>
    <property type="match status" value="1"/>
</dbReference>
<keyword evidence="3" id="KW-0732">Signal</keyword>
<dbReference type="InterPro" id="IPR001258">
    <property type="entry name" value="NHL_repeat"/>
</dbReference>
<dbReference type="PANTHER" id="PTHR46388:SF2">
    <property type="entry name" value="NHL REPEAT-CONTAINING PROTEIN 2"/>
    <property type="match status" value="1"/>
</dbReference>
<accession>A0A4Q0SZ64</accession>
<name>A0A4Q0SZ64_9BACT</name>